<evidence type="ECO:0000259" key="18">
    <source>
        <dbReference type="Pfam" id="PF00593"/>
    </source>
</evidence>
<keyword evidence="9" id="KW-0406">Ion transport</keyword>
<keyword evidence="11 14" id="KW-0472">Membrane</keyword>
<dbReference type="InterPro" id="IPR037066">
    <property type="entry name" value="Plug_dom_sf"/>
</dbReference>
<sequence>MAQQQKTHTQGAFALKTLGMALGAAASTQAHGQTPPADNAVLLAPVTVQADAPPFKADRVQSGKFTEPLLDTPQSITVVPRVVLEEQQAKSLQDVLRNVPGITFSSGEGNLGWGDMFTIRGFSAEQSITVDGIRDAGLSSRTDIFNLEQAEVFKGTGSIESGISAVGGSVNLASKEARLGSFYKLSGGLGTDHYRRITADLNQELSDSAALRVNLMRHHNGVAERDVTEFDRSGVAASLAMGLGSPTRVTVNYLHQEDDNIPDGGVPIQRGTGGKRMPNVARNAWYGDPGLYTEQTRTDQATMKVEHDFTHAARVTNISRWQQTDRIGVLAPARFNSTSRTSYGYVGAGPLVQSADGIASYSGFTPLRDPSPYAQLRGNDFGTSKRYTILANQTNLNLDFHTGGIKHAVVTGVEFYKETYGDHARTIRAPSVNPVLDLRNTGGVDMGGVDTLKGDSGNKAEVFNAGLYAADTVTFNPQWMLQGALRYDRYRVTQTAGAATQRVTDGAFSGRVGLTYKPVENGSVYVSYSQAAQPSAMGASTNNNIYGATGSDTYKPAVARTWELGTKWDVAGGDLSLTGAIFRTELTDSWEYGDDATDVVRALPAKRVDGIELGLSGNITPRWSAFAGVSAMKSRITKGANQGEEAKNVPDLTFNLWATYAATEDLSLSYGAQYVGKRRYTDNKYVGGKNNNSSTVSGPYGTHPVWVRDNEKAPSYWLHSVAARYRLNKNVTLGVNVDNLFNKFYYSRIGASLDGFQLYGVPGAGRTALFTADVAF</sequence>
<dbReference type="GO" id="GO:0038023">
    <property type="term" value="F:signaling receptor activity"/>
    <property type="evidence" value="ECO:0007669"/>
    <property type="project" value="InterPro"/>
</dbReference>
<feature type="signal peptide" evidence="17">
    <location>
        <begin position="1"/>
        <end position="32"/>
    </location>
</feature>
<keyword evidence="8" id="KW-0408">Iron</keyword>
<dbReference type="PANTHER" id="PTHR32552">
    <property type="entry name" value="FERRICHROME IRON RECEPTOR-RELATED"/>
    <property type="match status" value="1"/>
</dbReference>
<proteinExistence type="inferred from homology"/>
<reference evidence="20 21" key="1">
    <citation type="submission" date="2020-04" db="EMBL/GenBank/DDBJ databases">
        <authorList>
            <person name="De Canck E."/>
        </authorList>
    </citation>
    <scope>NUCLEOTIDE SEQUENCE [LARGE SCALE GENOMIC DNA]</scope>
    <source>
        <strain evidence="20 21">LMG 26690</strain>
    </source>
</reference>
<dbReference type="RefSeq" id="WP_175121440.1">
    <property type="nucleotide sequence ID" value="NZ_CADIJM010000001.1"/>
</dbReference>
<dbReference type="PROSITE" id="PS52016">
    <property type="entry name" value="TONB_DEPENDENT_REC_3"/>
    <property type="match status" value="1"/>
</dbReference>
<comment type="subcellular location">
    <subcellularLocation>
        <location evidence="1 14">Cell outer membrane</location>
        <topology evidence="1 14">Multi-pass membrane protein</topology>
    </subcellularLocation>
</comment>
<dbReference type="GO" id="GO:0009279">
    <property type="term" value="C:cell outer membrane"/>
    <property type="evidence" value="ECO:0007669"/>
    <property type="project" value="UniProtKB-SubCell"/>
</dbReference>
<keyword evidence="10 16" id="KW-0798">TonB box</keyword>
<dbReference type="SUPFAM" id="SSF56935">
    <property type="entry name" value="Porins"/>
    <property type="match status" value="1"/>
</dbReference>
<feature type="chain" id="PRO_5028853897" evidence="17">
    <location>
        <begin position="33"/>
        <end position="776"/>
    </location>
</feature>
<evidence type="ECO:0000256" key="6">
    <source>
        <dbReference type="ARBA" id="ARBA00022692"/>
    </source>
</evidence>
<dbReference type="InterPro" id="IPR012910">
    <property type="entry name" value="Plug_dom"/>
</dbReference>
<keyword evidence="12 20" id="KW-0675">Receptor</keyword>
<dbReference type="NCBIfam" id="TIGR01783">
    <property type="entry name" value="TonB-siderophor"/>
    <property type="match status" value="1"/>
</dbReference>
<dbReference type="InterPro" id="IPR010105">
    <property type="entry name" value="TonB_sidphr_rcpt"/>
</dbReference>
<evidence type="ECO:0000256" key="14">
    <source>
        <dbReference type="PROSITE-ProRule" id="PRU01360"/>
    </source>
</evidence>
<evidence type="ECO:0000256" key="3">
    <source>
        <dbReference type="ARBA" id="ARBA00022448"/>
    </source>
</evidence>
<dbReference type="InterPro" id="IPR036942">
    <property type="entry name" value="Beta-barrel_TonB_sf"/>
</dbReference>
<organism evidence="20 21">
    <name type="scientific">Achromobacter animicus</name>
    <dbReference type="NCBI Taxonomy" id="1389935"/>
    <lineage>
        <taxon>Bacteria</taxon>
        <taxon>Pseudomonadati</taxon>
        <taxon>Pseudomonadota</taxon>
        <taxon>Betaproteobacteria</taxon>
        <taxon>Burkholderiales</taxon>
        <taxon>Alcaligenaceae</taxon>
        <taxon>Achromobacter</taxon>
    </lineage>
</organism>
<evidence type="ECO:0000256" key="1">
    <source>
        <dbReference type="ARBA" id="ARBA00004571"/>
    </source>
</evidence>
<evidence type="ECO:0000256" key="4">
    <source>
        <dbReference type="ARBA" id="ARBA00022452"/>
    </source>
</evidence>
<evidence type="ECO:0000256" key="17">
    <source>
        <dbReference type="SAM" id="SignalP"/>
    </source>
</evidence>
<keyword evidence="4 14" id="KW-1134">Transmembrane beta strand</keyword>
<dbReference type="Pfam" id="PF07715">
    <property type="entry name" value="Plug"/>
    <property type="match status" value="1"/>
</dbReference>
<feature type="short sequence motif" description="TonB C-terminal box" evidence="15">
    <location>
        <begin position="759"/>
        <end position="776"/>
    </location>
</feature>
<feature type="domain" description="TonB-dependent receptor-like beta-barrel" evidence="18">
    <location>
        <begin position="251"/>
        <end position="740"/>
    </location>
</feature>
<protein>
    <submittedName>
        <fullName evidence="20">Putative TonB-dependent receptor BfrD</fullName>
    </submittedName>
</protein>
<feature type="domain" description="TonB-dependent receptor plug" evidence="19">
    <location>
        <begin position="69"/>
        <end position="168"/>
    </location>
</feature>
<evidence type="ECO:0000256" key="7">
    <source>
        <dbReference type="ARBA" id="ARBA00022729"/>
    </source>
</evidence>
<keyword evidence="7 17" id="KW-0732">Signal</keyword>
<evidence type="ECO:0000313" key="21">
    <source>
        <dbReference type="Proteomes" id="UP000494214"/>
    </source>
</evidence>
<dbReference type="CDD" id="cd01347">
    <property type="entry name" value="ligand_gated_channel"/>
    <property type="match status" value="1"/>
</dbReference>
<gene>
    <name evidence="20" type="primary">bfrD_1</name>
    <name evidence="20" type="ORF">LMG26690_00367</name>
</gene>
<dbReference type="GO" id="GO:0015891">
    <property type="term" value="P:siderophore transport"/>
    <property type="evidence" value="ECO:0007669"/>
    <property type="project" value="InterPro"/>
</dbReference>
<dbReference type="InterPro" id="IPR000531">
    <property type="entry name" value="Beta-barrel_TonB"/>
</dbReference>
<dbReference type="FunFam" id="2.170.130.10:FF:000001">
    <property type="entry name" value="Catecholate siderophore TonB-dependent receptor"/>
    <property type="match status" value="1"/>
</dbReference>
<comment type="similarity">
    <text evidence="2 14 16">Belongs to the TonB-dependent receptor family.</text>
</comment>
<accession>A0A6S6Z1A2</accession>
<evidence type="ECO:0000256" key="11">
    <source>
        <dbReference type="ARBA" id="ARBA00023136"/>
    </source>
</evidence>
<keyword evidence="13 14" id="KW-0998">Cell outer membrane</keyword>
<evidence type="ECO:0000256" key="8">
    <source>
        <dbReference type="ARBA" id="ARBA00023004"/>
    </source>
</evidence>
<evidence type="ECO:0000256" key="2">
    <source>
        <dbReference type="ARBA" id="ARBA00009810"/>
    </source>
</evidence>
<keyword evidence="5" id="KW-0410">Iron transport</keyword>
<dbReference type="GO" id="GO:0015344">
    <property type="term" value="F:siderophore uptake transmembrane transporter activity"/>
    <property type="evidence" value="ECO:0007669"/>
    <property type="project" value="TreeGrafter"/>
</dbReference>
<dbReference type="Pfam" id="PF00593">
    <property type="entry name" value="TonB_dep_Rec_b-barrel"/>
    <property type="match status" value="1"/>
</dbReference>
<name>A0A6S6Z1A2_9BURK</name>
<keyword evidence="6 14" id="KW-0812">Transmembrane</keyword>
<dbReference type="AlphaFoldDB" id="A0A6S6Z1A2"/>
<dbReference type="PROSITE" id="PS01156">
    <property type="entry name" value="TONB_DEPENDENT_REC_2"/>
    <property type="match status" value="1"/>
</dbReference>
<evidence type="ECO:0000256" key="5">
    <source>
        <dbReference type="ARBA" id="ARBA00022496"/>
    </source>
</evidence>
<evidence type="ECO:0000256" key="15">
    <source>
        <dbReference type="PROSITE-ProRule" id="PRU10144"/>
    </source>
</evidence>
<evidence type="ECO:0000256" key="13">
    <source>
        <dbReference type="ARBA" id="ARBA00023237"/>
    </source>
</evidence>
<keyword evidence="3 14" id="KW-0813">Transport</keyword>
<dbReference type="EMBL" id="CADIJM010000001">
    <property type="protein sequence ID" value="CAB3657147.1"/>
    <property type="molecule type" value="Genomic_DNA"/>
</dbReference>
<dbReference type="Gene3D" id="2.40.170.20">
    <property type="entry name" value="TonB-dependent receptor, beta-barrel domain"/>
    <property type="match status" value="1"/>
</dbReference>
<evidence type="ECO:0000256" key="16">
    <source>
        <dbReference type="RuleBase" id="RU003357"/>
    </source>
</evidence>
<dbReference type="Proteomes" id="UP000494214">
    <property type="component" value="Unassembled WGS sequence"/>
</dbReference>
<evidence type="ECO:0000256" key="12">
    <source>
        <dbReference type="ARBA" id="ARBA00023170"/>
    </source>
</evidence>
<evidence type="ECO:0000313" key="20">
    <source>
        <dbReference type="EMBL" id="CAB3657147.1"/>
    </source>
</evidence>
<dbReference type="Gene3D" id="2.170.130.10">
    <property type="entry name" value="TonB-dependent receptor, plug domain"/>
    <property type="match status" value="1"/>
</dbReference>
<evidence type="ECO:0000256" key="9">
    <source>
        <dbReference type="ARBA" id="ARBA00023065"/>
    </source>
</evidence>
<dbReference type="InterPro" id="IPR039426">
    <property type="entry name" value="TonB-dep_rcpt-like"/>
</dbReference>
<evidence type="ECO:0000259" key="19">
    <source>
        <dbReference type="Pfam" id="PF07715"/>
    </source>
</evidence>
<evidence type="ECO:0000256" key="10">
    <source>
        <dbReference type="ARBA" id="ARBA00023077"/>
    </source>
</evidence>
<dbReference type="InterPro" id="IPR010917">
    <property type="entry name" value="TonB_rcpt_CS"/>
</dbReference>
<keyword evidence="21" id="KW-1185">Reference proteome</keyword>
<dbReference type="PANTHER" id="PTHR32552:SF83">
    <property type="entry name" value="BLR3904 PROTEIN"/>
    <property type="match status" value="1"/>
</dbReference>